<keyword evidence="1" id="KW-1133">Transmembrane helix</keyword>
<dbReference type="AlphaFoldDB" id="A0A6I4IUH8"/>
<evidence type="ECO:0000313" key="2">
    <source>
        <dbReference type="EMBL" id="MVO10530.1"/>
    </source>
</evidence>
<evidence type="ECO:0000256" key="1">
    <source>
        <dbReference type="SAM" id="Phobius"/>
    </source>
</evidence>
<feature type="transmembrane region" description="Helical" evidence="1">
    <location>
        <begin position="6"/>
        <end position="24"/>
    </location>
</feature>
<feature type="transmembrane region" description="Helical" evidence="1">
    <location>
        <begin position="44"/>
        <end position="65"/>
    </location>
</feature>
<keyword evidence="1" id="KW-0812">Transmembrane</keyword>
<protein>
    <recommendedName>
        <fullName evidence="4">Cardiolipin synthase N-terminal domain-containing protein</fullName>
    </recommendedName>
</protein>
<accession>A0A6I4IUH8</accession>
<dbReference type="OrthoDB" id="1367416at2"/>
<proteinExistence type="predicted"/>
<evidence type="ECO:0000313" key="3">
    <source>
        <dbReference type="Proteomes" id="UP000431264"/>
    </source>
</evidence>
<dbReference type="EMBL" id="WQLW01000013">
    <property type="protein sequence ID" value="MVO10530.1"/>
    <property type="molecule type" value="Genomic_DNA"/>
</dbReference>
<organism evidence="2 3">
    <name type="scientific">Flavobacterium profundi</name>
    <dbReference type="NCBI Taxonomy" id="1774945"/>
    <lineage>
        <taxon>Bacteria</taxon>
        <taxon>Pseudomonadati</taxon>
        <taxon>Bacteroidota</taxon>
        <taxon>Flavobacteriia</taxon>
        <taxon>Flavobacteriales</taxon>
        <taxon>Flavobacteriaceae</taxon>
        <taxon>Flavobacterium</taxon>
    </lineage>
</organism>
<name>A0A6I4IUH8_9FLAO</name>
<keyword evidence="3" id="KW-1185">Reference proteome</keyword>
<evidence type="ECO:0008006" key="4">
    <source>
        <dbReference type="Google" id="ProtNLM"/>
    </source>
</evidence>
<gene>
    <name evidence="2" type="ORF">GOQ30_15255</name>
</gene>
<keyword evidence="1" id="KW-0472">Membrane</keyword>
<comment type="caution">
    <text evidence="2">The sequence shown here is derived from an EMBL/GenBank/DDBJ whole genome shotgun (WGS) entry which is preliminary data.</text>
</comment>
<sequence>MAFFRSFIGLFVIIILTVFIALGIKIFDIIHLTKSNKNDTNNKVLIWILLFVFTGIISEIIYYFLEIVPDKKEELEGHKTNTTL</sequence>
<dbReference type="Proteomes" id="UP000431264">
    <property type="component" value="Unassembled WGS sequence"/>
</dbReference>
<reference evidence="3" key="1">
    <citation type="submission" date="2019-05" db="EMBL/GenBank/DDBJ databases">
        <title>Flavobacterium profundi sp. nov., isolated from a deep-sea seamount.</title>
        <authorList>
            <person name="Zhang D.-C."/>
        </authorList>
    </citation>
    <scope>NUCLEOTIDE SEQUENCE [LARGE SCALE GENOMIC DNA]</scope>
    <source>
        <strain evidence="3">TP390</strain>
    </source>
</reference>